<organism evidence="1">
    <name type="scientific">marine sediment metagenome</name>
    <dbReference type="NCBI Taxonomy" id="412755"/>
    <lineage>
        <taxon>unclassified sequences</taxon>
        <taxon>metagenomes</taxon>
        <taxon>ecological metagenomes</taxon>
    </lineage>
</organism>
<proteinExistence type="predicted"/>
<dbReference type="EMBL" id="LAZR01007928">
    <property type="protein sequence ID" value="KKM82017.1"/>
    <property type="molecule type" value="Genomic_DNA"/>
</dbReference>
<protein>
    <submittedName>
        <fullName evidence="1">Uncharacterized protein</fullName>
    </submittedName>
</protein>
<feature type="non-terminal residue" evidence="1">
    <location>
        <position position="1"/>
    </location>
</feature>
<sequence>VERTEWRDEFPSRIRRQFANDKCYSQDIDMLEYRYIDGHLKIVGVFEYKEISAKEKFDRDPNYCRAQKTLIPLLAEKLDCLGAFIFYNEAERLKDSRLEVRVVYPQEATHYFNVSQFRDFIRELGQPKYVPRYVQQLREIEREQELRKSSDQIV</sequence>
<comment type="caution">
    <text evidence="1">The sequence shown here is derived from an EMBL/GenBank/DDBJ whole genome shotgun (WGS) entry which is preliminary data.</text>
</comment>
<name>A0A0F9NL36_9ZZZZ</name>
<accession>A0A0F9NL36</accession>
<gene>
    <name evidence="1" type="ORF">LCGC14_1323920</name>
</gene>
<evidence type="ECO:0000313" key="1">
    <source>
        <dbReference type="EMBL" id="KKM82017.1"/>
    </source>
</evidence>
<reference evidence="1" key="1">
    <citation type="journal article" date="2015" name="Nature">
        <title>Complex archaea that bridge the gap between prokaryotes and eukaryotes.</title>
        <authorList>
            <person name="Spang A."/>
            <person name="Saw J.H."/>
            <person name="Jorgensen S.L."/>
            <person name="Zaremba-Niedzwiedzka K."/>
            <person name="Martijn J."/>
            <person name="Lind A.E."/>
            <person name="van Eijk R."/>
            <person name="Schleper C."/>
            <person name="Guy L."/>
            <person name="Ettema T.J."/>
        </authorList>
    </citation>
    <scope>NUCLEOTIDE SEQUENCE</scope>
</reference>
<dbReference type="AlphaFoldDB" id="A0A0F9NL36"/>